<proteinExistence type="predicted"/>
<keyword evidence="1 2" id="KW-0238">DNA-binding</keyword>
<sequence>MRKKTDTRRLSFVQAAGKLFIEKGFGSVTMEAIAAEAMSSKVTLYGYFPNKEALFDAFVVQAGEGGIETLEASSNENDVHATLMHLGISYLDLVTRPEVMALNRLIIGEAGRQPHLSRIFYENGPRQTLISICGVLENLIKRELLRPGELRQMGLYFKSLCEAGLVERQLWGLDDHPSPNVKKASVQSAINVFLPAYSFEKSFDI</sequence>
<dbReference type="Gene3D" id="1.10.10.60">
    <property type="entry name" value="Homeodomain-like"/>
    <property type="match status" value="1"/>
</dbReference>
<evidence type="ECO:0000256" key="2">
    <source>
        <dbReference type="PROSITE-ProRule" id="PRU00335"/>
    </source>
</evidence>
<feature type="DNA-binding region" description="H-T-H motif" evidence="2">
    <location>
        <begin position="29"/>
        <end position="48"/>
    </location>
</feature>
<dbReference type="PRINTS" id="PR00455">
    <property type="entry name" value="HTHTETR"/>
</dbReference>
<dbReference type="SUPFAM" id="SSF46689">
    <property type="entry name" value="Homeodomain-like"/>
    <property type="match status" value="1"/>
</dbReference>
<gene>
    <name evidence="4" type="ORF">GCM10011328_17100</name>
</gene>
<evidence type="ECO:0000313" key="5">
    <source>
        <dbReference type="Proteomes" id="UP000627464"/>
    </source>
</evidence>
<dbReference type="PANTHER" id="PTHR30055">
    <property type="entry name" value="HTH-TYPE TRANSCRIPTIONAL REGULATOR RUTR"/>
    <property type="match status" value="1"/>
</dbReference>
<evidence type="ECO:0000256" key="1">
    <source>
        <dbReference type="ARBA" id="ARBA00023125"/>
    </source>
</evidence>
<evidence type="ECO:0000259" key="3">
    <source>
        <dbReference type="PROSITE" id="PS50977"/>
    </source>
</evidence>
<accession>A0ABQ1GFI4</accession>
<dbReference type="Gene3D" id="1.10.357.10">
    <property type="entry name" value="Tetracycline Repressor, domain 2"/>
    <property type="match status" value="1"/>
</dbReference>
<dbReference type="PANTHER" id="PTHR30055:SF146">
    <property type="entry name" value="HTH-TYPE TRANSCRIPTIONAL DUAL REGULATOR CECR"/>
    <property type="match status" value="1"/>
</dbReference>
<keyword evidence="5" id="KW-1185">Reference proteome</keyword>
<comment type="caution">
    <text evidence="4">The sequence shown here is derived from an EMBL/GenBank/DDBJ whole genome shotgun (WGS) entry which is preliminary data.</text>
</comment>
<protein>
    <submittedName>
        <fullName evidence="4">TetR family transcriptional regulator</fullName>
    </submittedName>
</protein>
<organism evidence="4 5">
    <name type="scientific">Hafnia psychrotolerans</name>
    <dbReference type="NCBI Taxonomy" id="1477018"/>
    <lineage>
        <taxon>Bacteria</taxon>
        <taxon>Pseudomonadati</taxon>
        <taxon>Pseudomonadota</taxon>
        <taxon>Gammaproteobacteria</taxon>
        <taxon>Enterobacterales</taxon>
        <taxon>Hafniaceae</taxon>
        <taxon>Hafnia</taxon>
    </lineage>
</organism>
<dbReference type="PROSITE" id="PS50977">
    <property type="entry name" value="HTH_TETR_2"/>
    <property type="match status" value="1"/>
</dbReference>
<feature type="domain" description="HTH tetR-type" evidence="3">
    <location>
        <begin position="6"/>
        <end position="66"/>
    </location>
</feature>
<dbReference type="RefSeq" id="WP_188472547.1">
    <property type="nucleotide sequence ID" value="NZ_BMFZ01000004.1"/>
</dbReference>
<name>A0ABQ1GFI4_9GAMM</name>
<dbReference type="Pfam" id="PF00440">
    <property type="entry name" value="TetR_N"/>
    <property type="match status" value="1"/>
</dbReference>
<dbReference type="InterPro" id="IPR050109">
    <property type="entry name" value="HTH-type_TetR-like_transc_reg"/>
</dbReference>
<dbReference type="Proteomes" id="UP000627464">
    <property type="component" value="Unassembled WGS sequence"/>
</dbReference>
<dbReference type="InterPro" id="IPR039536">
    <property type="entry name" value="TetR_C_Proteobacteria"/>
</dbReference>
<dbReference type="InterPro" id="IPR001647">
    <property type="entry name" value="HTH_TetR"/>
</dbReference>
<dbReference type="Pfam" id="PF14246">
    <property type="entry name" value="TetR_C_7"/>
    <property type="match status" value="1"/>
</dbReference>
<reference evidence="5" key="1">
    <citation type="journal article" date="2019" name="Int. J. Syst. Evol. Microbiol.">
        <title>The Global Catalogue of Microorganisms (GCM) 10K type strain sequencing project: providing services to taxonomists for standard genome sequencing and annotation.</title>
        <authorList>
            <consortium name="The Broad Institute Genomics Platform"/>
            <consortium name="The Broad Institute Genome Sequencing Center for Infectious Disease"/>
            <person name="Wu L."/>
            <person name="Ma J."/>
        </authorList>
    </citation>
    <scope>NUCLEOTIDE SEQUENCE [LARGE SCALE GENOMIC DNA]</scope>
    <source>
        <strain evidence="5">CGMCC 1.12806</strain>
    </source>
</reference>
<dbReference type="InterPro" id="IPR009057">
    <property type="entry name" value="Homeodomain-like_sf"/>
</dbReference>
<dbReference type="EMBL" id="BMFZ01000004">
    <property type="protein sequence ID" value="GGA42726.1"/>
    <property type="molecule type" value="Genomic_DNA"/>
</dbReference>
<evidence type="ECO:0000313" key="4">
    <source>
        <dbReference type="EMBL" id="GGA42726.1"/>
    </source>
</evidence>